<name>A0A210PYF5_MIZYE</name>
<dbReference type="GO" id="GO:0005634">
    <property type="term" value="C:nucleus"/>
    <property type="evidence" value="ECO:0007669"/>
    <property type="project" value="TreeGrafter"/>
</dbReference>
<dbReference type="Pfam" id="PF13857">
    <property type="entry name" value="Ank_5"/>
    <property type="match status" value="1"/>
</dbReference>
<accession>A0A210PYF5</accession>
<dbReference type="InterPro" id="IPR036770">
    <property type="entry name" value="Ankyrin_rpt-contain_sf"/>
</dbReference>
<dbReference type="InterPro" id="IPR002110">
    <property type="entry name" value="Ankyrin_rpt"/>
</dbReference>
<dbReference type="Proteomes" id="UP000242188">
    <property type="component" value="Unassembled WGS sequence"/>
</dbReference>
<feature type="repeat" description="ANK" evidence="1">
    <location>
        <begin position="340"/>
        <end position="372"/>
    </location>
</feature>
<dbReference type="SMART" id="SM00248">
    <property type="entry name" value="ANK"/>
    <property type="match status" value="6"/>
</dbReference>
<dbReference type="GO" id="GO:0042981">
    <property type="term" value="P:regulation of apoptotic process"/>
    <property type="evidence" value="ECO:0007669"/>
    <property type="project" value="TreeGrafter"/>
</dbReference>
<dbReference type="PANTHER" id="PTHR24183:SF1">
    <property type="entry name" value="FIBRONECTIN TYPE 3 AND ANKYRIN REPEAT DOMAINS PROTEIN 1"/>
    <property type="match status" value="1"/>
</dbReference>
<dbReference type="PROSITE" id="PS50088">
    <property type="entry name" value="ANK_REPEAT"/>
    <property type="match status" value="4"/>
</dbReference>
<evidence type="ECO:0000313" key="4">
    <source>
        <dbReference type="Proteomes" id="UP000242188"/>
    </source>
</evidence>
<dbReference type="InterPro" id="IPR013783">
    <property type="entry name" value="Ig-like_fold"/>
</dbReference>
<evidence type="ECO:0000259" key="2">
    <source>
        <dbReference type="PROSITE" id="PS50853"/>
    </source>
</evidence>
<gene>
    <name evidence="3" type="ORF">KP79_PYT17401</name>
</gene>
<dbReference type="SUPFAM" id="SSF49265">
    <property type="entry name" value="Fibronectin type III"/>
    <property type="match status" value="1"/>
</dbReference>
<feature type="repeat" description="ANK" evidence="1">
    <location>
        <begin position="239"/>
        <end position="271"/>
    </location>
</feature>
<protein>
    <submittedName>
        <fullName evidence="3">Fibronectin type 3 and ankyrin repeat domains 1 protein</fullName>
    </submittedName>
</protein>
<comment type="caution">
    <text evidence="3">The sequence shown here is derived from an EMBL/GenBank/DDBJ whole genome shotgun (WGS) entry which is preliminary data.</text>
</comment>
<keyword evidence="1" id="KW-0040">ANK repeat</keyword>
<reference evidence="3 4" key="1">
    <citation type="journal article" date="2017" name="Nat. Ecol. Evol.">
        <title>Scallop genome provides insights into evolution of bilaterian karyotype and development.</title>
        <authorList>
            <person name="Wang S."/>
            <person name="Zhang J."/>
            <person name="Jiao W."/>
            <person name="Li J."/>
            <person name="Xun X."/>
            <person name="Sun Y."/>
            <person name="Guo X."/>
            <person name="Huan P."/>
            <person name="Dong B."/>
            <person name="Zhang L."/>
            <person name="Hu X."/>
            <person name="Sun X."/>
            <person name="Wang J."/>
            <person name="Zhao C."/>
            <person name="Wang Y."/>
            <person name="Wang D."/>
            <person name="Huang X."/>
            <person name="Wang R."/>
            <person name="Lv J."/>
            <person name="Li Y."/>
            <person name="Zhang Z."/>
            <person name="Liu B."/>
            <person name="Lu W."/>
            <person name="Hui Y."/>
            <person name="Liang J."/>
            <person name="Zhou Z."/>
            <person name="Hou R."/>
            <person name="Li X."/>
            <person name="Liu Y."/>
            <person name="Li H."/>
            <person name="Ning X."/>
            <person name="Lin Y."/>
            <person name="Zhao L."/>
            <person name="Xing Q."/>
            <person name="Dou J."/>
            <person name="Li Y."/>
            <person name="Mao J."/>
            <person name="Guo H."/>
            <person name="Dou H."/>
            <person name="Li T."/>
            <person name="Mu C."/>
            <person name="Jiang W."/>
            <person name="Fu Q."/>
            <person name="Fu X."/>
            <person name="Miao Y."/>
            <person name="Liu J."/>
            <person name="Yu Q."/>
            <person name="Li R."/>
            <person name="Liao H."/>
            <person name="Li X."/>
            <person name="Kong Y."/>
            <person name="Jiang Z."/>
            <person name="Chourrout D."/>
            <person name="Li R."/>
            <person name="Bao Z."/>
        </authorList>
    </citation>
    <scope>NUCLEOTIDE SEQUENCE [LARGE SCALE GENOMIC DNA]</scope>
    <source>
        <strain evidence="3 4">PY_sf001</strain>
    </source>
</reference>
<keyword evidence="4" id="KW-1185">Reference proteome</keyword>
<feature type="repeat" description="ANK" evidence="1">
    <location>
        <begin position="206"/>
        <end position="238"/>
    </location>
</feature>
<feature type="repeat" description="ANK" evidence="1">
    <location>
        <begin position="272"/>
        <end position="304"/>
    </location>
</feature>
<dbReference type="Gene3D" id="1.25.40.20">
    <property type="entry name" value="Ankyrin repeat-containing domain"/>
    <property type="match status" value="1"/>
</dbReference>
<dbReference type="AlphaFoldDB" id="A0A210PYF5"/>
<dbReference type="SUPFAM" id="SSF48403">
    <property type="entry name" value="Ankyrin repeat"/>
    <property type="match status" value="1"/>
</dbReference>
<dbReference type="OrthoDB" id="9995210at2759"/>
<evidence type="ECO:0000313" key="3">
    <source>
        <dbReference type="EMBL" id="OWF41512.1"/>
    </source>
</evidence>
<dbReference type="Pfam" id="PF12796">
    <property type="entry name" value="Ank_2"/>
    <property type="match status" value="1"/>
</dbReference>
<evidence type="ECO:0000256" key="1">
    <source>
        <dbReference type="PROSITE-ProRule" id="PRU00023"/>
    </source>
</evidence>
<sequence>MQYFFKCKSISFLATNRQPYIYPDMENGSQMQTELGPTGLSPFMQTEYQQQSQPWVSNQIIDQEKSAPEGVPKPPPPVVGKVTHQSIELYWDEALVHAYSVCKKADGKIKSFLQEKDRGGQWCGAYTGYGKKHVVQGLEPLRQYTYRLRFANDVDKGECSQHVTVTTTKEPMCAEQLHKAVQRAYHDVATTILESGEVNIDTPDNLGFSALMQAARKGDAEMTELLVKFGADVNLKNSSGKTALMLACFAGQKETVKLLRDNGARYDDFDNGGSTAMHWAVDGGNAALIDWMITDGADPNICDKHCSWTPLLRCASVSGNYQVASCLLREGASINCQDVDGKTAIMIAVINKNEQLLDLLLRRNADCTVTNKWGKNVYDMALAIDRKSNIARLEKHFEDKGIKGVKRDIEVKYILDKLKKVIQKINKNKTFHCIPALLLSSHISVEQNVWIVQAWLFT</sequence>
<feature type="domain" description="Fibronectin type-III" evidence="2">
    <location>
        <begin position="73"/>
        <end position="171"/>
    </location>
</feature>
<dbReference type="PROSITE" id="PS50297">
    <property type="entry name" value="ANK_REP_REGION"/>
    <property type="match status" value="4"/>
</dbReference>
<dbReference type="Gene3D" id="2.60.40.10">
    <property type="entry name" value="Immunoglobulins"/>
    <property type="match status" value="1"/>
</dbReference>
<dbReference type="EMBL" id="NEDP02005386">
    <property type="protein sequence ID" value="OWF41512.1"/>
    <property type="molecule type" value="Genomic_DNA"/>
</dbReference>
<dbReference type="InterPro" id="IPR036116">
    <property type="entry name" value="FN3_sf"/>
</dbReference>
<dbReference type="InterPro" id="IPR003961">
    <property type="entry name" value="FN3_dom"/>
</dbReference>
<dbReference type="PANTHER" id="PTHR24183">
    <property type="entry name" value="FIBRONECTIN TYPE 3 AND ANKYRIN REPEAT DOMAINS PROTEIN 1"/>
    <property type="match status" value="1"/>
</dbReference>
<dbReference type="PROSITE" id="PS50853">
    <property type="entry name" value="FN3"/>
    <property type="match status" value="1"/>
</dbReference>
<dbReference type="STRING" id="6573.A0A210PYF5"/>
<organism evidence="3 4">
    <name type="scientific">Mizuhopecten yessoensis</name>
    <name type="common">Japanese scallop</name>
    <name type="synonym">Patinopecten yessoensis</name>
    <dbReference type="NCBI Taxonomy" id="6573"/>
    <lineage>
        <taxon>Eukaryota</taxon>
        <taxon>Metazoa</taxon>
        <taxon>Spiralia</taxon>
        <taxon>Lophotrochozoa</taxon>
        <taxon>Mollusca</taxon>
        <taxon>Bivalvia</taxon>
        <taxon>Autobranchia</taxon>
        <taxon>Pteriomorphia</taxon>
        <taxon>Pectinida</taxon>
        <taxon>Pectinoidea</taxon>
        <taxon>Pectinidae</taxon>
        <taxon>Mizuhopecten</taxon>
    </lineage>
</organism>
<proteinExistence type="predicted"/>